<dbReference type="PROSITE" id="PS50003">
    <property type="entry name" value="PH_DOMAIN"/>
    <property type="match status" value="2"/>
</dbReference>
<dbReference type="InterPro" id="IPR032640">
    <property type="entry name" value="AMPK1_CBM"/>
</dbReference>
<accession>A0A7S0JEK3</accession>
<evidence type="ECO:0000259" key="4">
    <source>
        <dbReference type="PROSITE" id="PS50195"/>
    </source>
</evidence>
<dbReference type="Pfam" id="PF00169">
    <property type="entry name" value="PH"/>
    <property type="match status" value="1"/>
</dbReference>
<dbReference type="GO" id="GO:0007165">
    <property type="term" value="P:signal transduction"/>
    <property type="evidence" value="ECO:0007669"/>
    <property type="project" value="TreeGrafter"/>
</dbReference>
<dbReference type="SMART" id="SM01010">
    <property type="entry name" value="AMPKBI"/>
    <property type="match status" value="1"/>
</dbReference>
<dbReference type="InterPro" id="IPR013783">
    <property type="entry name" value="Ig-like_fold"/>
</dbReference>
<feature type="region of interest" description="Disordered" evidence="2">
    <location>
        <begin position="1"/>
        <end position="25"/>
    </location>
</feature>
<dbReference type="SUPFAM" id="SSF160219">
    <property type="entry name" value="AMPKBI-like"/>
    <property type="match status" value="1"/>
</dbReference>
<dbReference type="CDD" id="cd06093">
    <property type="entry name" value="PX_domain"/>
    <property type="match status" value="1"/>
</dbReference>
<organism evidence="5">
    <name type="scientific">Calcidiscus leptoporus</name>
    <dbReference type="NCBI Taxonomy" id="127549"/>
    <lineage>
        <taxon>Eukaryota</taxon>
        <taxon>Haptista</taxon>
        <taxon>Haptophyta</taxon>
        <taxon>Prymnesiophyceae</taxon>
        <taxon>Coccolithales</taxon>
        <taxon>Calcidiscaceae</taxon>
        <taxon>Calcidiscus</taxon>
    </lineage>
</organism>
<dbReference type="Gene3D" id="3.30.1520.10">
    <property type="entry name" value="Phox-like domain"/>
    <property type="match status" value="1"/>
</dbReference>
<dbReference type="Gene3D" id="6.20.250.60">
    <property type="match status" value="1"/>
</dbReference>
<dbReference type="AlphaFoldDB" id="A0A7S0JEK3"/>
<dbReference type="InterPro" id="IPR036871">
    <property type="entry name" value="PX_dom_sf"/>
</dbReference>
<evidence type="ECO:0000259" key="3">
    <source>
        <dbReference type="PROSITE" id="PS50003"/>
    </source>
</evidence>
<feature type="domain" description="PX" evidence="4">
    <location>
        <begin position="303"/>
        <end position="419"/>
    </location>
</feature>
<dbReference type="PROSITE" id="PS50195">
    <property type="entry name" value="PX"/>
    <property type="match status" value="1"/>
</dbReference>
<feature type="domain" description="PH" evidence="3">
    <location>
        <begin position="605"/>
        <end position="722"/>
    </location>
</feature>
<comment type="similarity">
    <text evidence="1">Belongs to the 5'-AMP-activated protein kinase beta subunit family.</text>
</comment>
<dbReference type="PANTHER" id="PTHR10343">
    <property type="entry name" value="5'-AMP-ACTIVATED PROTEIN KINASE , BETA SUBUNIT"/>
    <property type="match status" value="1"/>
</dbReference>
<proteinExistence type="inferred from homology"/>
<dbReference type="InterPro" id="IPR014756">
    <property type="entry name" value="Ig_E-set"/>
</dbReference>
<evidence type="ECO:0000313" key="5">
    <source>
        <dbReference type="EMBL" id="CAD8549459.1"/>
    </source>
</evidence>
<feature type="domain" description="PH" evidence="3">
    <location>
        <begin position="439"/>
        <end position="558"/>
    </location>
</feature>
<dbReference type="GO" id="GO:0005737">
    <property type="term" value="C:cytoplasm"/>
    <property type="evidence" value="ECO:0007669"/>
    <property type="project" value="TreeGrafter"/>
</dbReference>
<dbReference type="GO" id="GO:0005634">
    <property type="term" value="C:nucleus"/>
    <property type="evidence" value="ECO:0007669"/>
    <property type="project" value="TreeGrafter"/>
</dbReference>
<dbReference type="GO" id="GO:0035091">
    <property type="term" value="F:phosphatidylinositol binding"/>
    <property type="evidence" value="ECO:0007669"/>
    <property type="project" value="InterPro"/>
</dbReference>
<dbReference type="InterPro" id="IPR050827">
    <property type="entry name" value="CRP1_MDG1_kinase"/>
</dbReference>
<dbReference type="GO" id="GO:0019901">
    <property type="term" value="F:protein kinase binding"/>
    <property type="evidence" value="ECO:0007669"/>
    <property type="project" value="TreeGrafter"/>
</dbReference>
<evidence type="ECO:0008006" key="6">
    <source>
        <dbReference type="Google" id="ProtNLM"/>
    </source>
</evidence>
<dbReference type="Pfam" id="PF16561">
    <property type="entry name" value="AMPK1_CBM"/>
    <property type="match status" value="1"/>
</dbReference>
<dbReference type="Gene3D" id="2.60.40.10">
    <property type="entry name" value="Immunoglobulins"/>
    <property type="match status" value="1"/>
</dbReference>
<dbReference type="SUPFAM" id="SSF50729">
    <property type="entry name" value="PH domain-like"/>
    <property type="match status" value="2"/>
</dbReference>
<dbReference type="EMBL" id="HBER01049326">
    <property type="protein sequence ID" value="CAD8549459.1"/>
    <property type="molecule type" value="Transcribed_RNA"/>
</dbReference>
<dbReference type="InterPro" id="IPR011993">
    <property type="entry name" value="PH-like_dom_sf"/>
</dbReference>
<dbReference type="CDD" id="cd00821">
    <property type="entry name" value="PH"/>
    <property type="match status" value="1"/>
</dbReference>
<feature type="compositionally biased region" description="Basic and acidic residues" evidence="2">
    <location>
        <begin position="149"/>
        <end position="163"/>
    </location>
</feature>
<dbReference type="InterPro" id="IPR006828">
    <property type="entry name" value="ASC_dom"/>
</dbReference>
<evidence type="ECO:0000256" key="1">
    <source>
        <dbReference type="ARBA" id="ARBA00010926"/>
    </source>
</evidence>
<dbReference type="Pfam" id="PF00787">
    <property type="entry name" value="PX"/>
    <property type="match status" value="1"/>
</dbReference>
<protein>
    <recommendedName>
        <fullName evidence="6">PX domain-containing protein</fullName>
    </recommendedName>
</protein>
<reference evidence="5" key="1">
    <citation type="submission" date="2021-01" db="EMBL/GenBank/DDBJ databases">
        <authorList>
            <person name="Corre E."/>
            <person name="Pelletier E."/>
            <person name="Niang G."/>
            <person name="Scheremetjew M."/>
            <person name="Finn R."/>
            <person name="Kale V."/>
            <person name="Holt S."/>
            <person name="Cochrane G."/>
            <person name="Meng A."/>
            <person name="Brown T."/>
            <person name="Cohen L."/>
        </authorList>
    </citation>
    <scope>NUCLEOTIDE SEQUENCE</scope>
    <source>
        <strain evidence="5">RCC1130</strain>
    </source>
</reference>
<dbReference type="CDD" id="cd02859">
    <property type="entry name" value="E_set_AMPKbeta_like_N"/>
    <property type="match status" value="1"/>
</dbReference>
<dbReference type="InterPro" id="IPR037256">
    <property type="entry name" value="ASC_dom_sf"/>
</dbReference>
<gene>
    <name evidence="5" type="ORF">CLEP1334_LOCUS24749</name>
</gene>
<dbReference type="InterPro" id="IPR001683">
    <property type="entry name" value="PX_dom"/>
</dbReference>
<dbReference type="SMART" id="SM00233">
    <property type="entry name" value="PH"/>
    <property type="match status" value="2"/>
</dbReference>
<evidence type="ECO:0000256" key="2">
    <source>
        <dbReference type="SAM" id="MobiDB-lite"/>
    </source>
</evidence>
<dbReference type="Gene3D" id="2.30.29.30">
    <property type="entry name" value="Pleckstrin-homology domain (PH domain)/Phosphotyrosine-binding domain (PTB)"/>
    <property type="match status" value="2"/>
</dbReference>
<dbReference type="SMART" id="SM00312">
    <property type="entry name" value="PX"/>
    <property type="match status" value="1"/>
</dbReference>
<dbReference type="InterPro" id="IPR001849">
    <property type="entry name" value="PH_domain"/>
</dbReference>
<dbReference type="PANTHER" id="PTHR10343:SF84">
    <property type="entry name" value="5'-AMP-ACTIVATED PROTEIN KINASE SUBUNIT BETA-1"/>
    <property type="match status" value="1"/>
</dbReference>
<sequence length="779" mass="84394">MGNDISSEAQDPPAATEQPPRAGTIPTCLRWPHGGKTAYICGSFTQWQKMPMQWRQTSAGGEWSKVVDLSPGHHQYKFIVDGQWRHDHTAPTVLDNLGNVNNSITVHADPSPNDVSMVATALPGVEVGGGAGGCAGGCCSSPHPTAMAHEQHRRDFRASDRTSSDPYHIGAKQRAGASSYSQLVPQREELLVQHSASLLLPQQLRLLLPQLLSDGPSEAPPPLPCQMHHVFVHSAADMIIFAMAHRYKDRSITQLLYKPVPSPSRDNEMDSASANVDAYLEGANPLSRRRPSEVRGARGDVAVQAVRIAGTQRHREDGGHEYVAYLVESSFIVHGMQTTLRSVRRYKHFHMLDQLLQQQFGRLVPQAMPAKRAFGNLQPGFVEERRNALERYLQLCLAIPELAASSTFCMFLEADGGMGQETDFTKRLHSSGLRLMEQVGTLQGYLLKQGRRVTAWKRRYFCVCEGEVHYYYSMEMSNPFQPLGVIPLLDKEIDGDLSGPDSATPFASNNCSVSVEDLSLSSHHFGFCLATRQRRWRLAADSERSRAEWVRMLCKAGARLCTVEGLPMLPSSWTLSSTPAEAEGAGGLVAMDLEEASIQGVSTSGEALSGTLWKRGSKVHITQLAESTSGVPREWVSRHFRLLPIARALVYLQRDDDPIAEALGVVELGDFCDVTDAQNTHEGLHAFQLVATGGGFDKSLLLAATSVNAKAAWMAALGGVLANANSGSGAADEGIGSVEMEWDSTDGANDVATAAQMVDGVSLQSSAGAADDAAGRTSS</sequence>
<dbReference type="SUPFAM" id="SSF64268">
    <property type="entry name" value="PX domain"/>
    <property type="match status" value="1"/>
</dbReference>
<name>A0A7S0JEK3_9EUKA</name>
<dbReference type="GO" id="GO:0031588">
    <property type="term" value="C:nucleotide-activated protein kinase complex"/>
    <property type="evidence" value="ECO:0007669"/>
    <property type="project" value="TreeGrafter"/>
</dbReference>
<feature type="region of interest" description="Disordered" evidence="2">
    <location>
        <begin position="145"/>
        <end position="180"/>
    </location>
</feature>
<dbReference type="SUPFAM" id="SSF81296">
    <property type="entry name" value="E set domains"/>
    <property type="match status" value="1"/>
</dbReference>